<dbReference type="Pfam" id="PF02810">
    <property type="entry name" value="SEC-C"/>
    <property type="match status" value="1"/>
</dbReference>
<comment type="caution">
    <text evidence="1">The sequence shown here is derived from an EMBL/GenBank/DDBJ whole genome shotgun (WGS) entry which is preliminary data.</text>
</comment>
<dbReference type="SUPFAM" id="SSF101327">
    <property type="entry name" value="YgfB-like"/>
    <property type="match status" value="1"/>
</dbReference>
<dbReference type="NCBIfam" id="TIGR02292">
    <property type="entry name" value="ygfB_yecA"/>
    <property type="match status" value="1"/>
</dbReference>
<organism evidence="1 2">
    <name type="scientific">Uliginosibacterium sediminicola</name>
    <dbReference type="NCBI Taxonomy" id="2024550"/>
    <lineage>
        <taxon>Bacteria</taxon>
        <taxon>Pseudomonadati</taxon>
        <taxon>Pseudomonadota</taxon>
        <taxon>Betaproteobacteria</taxon>
        <taxon>Rhodocyclales</taxon>
        <taxon>Zoogloeaceae</taxon>
        <taxon>Uliginosibacterium</taxon>
    </lineage>
</organism>
<accession>A0ABU9YUL9</accession>
<evidence type="ECO:0000313" key="2">
    <source>
        <dbReference type="Proteomes" id="UP001410394"/>
    </source>
</evidence>
<evidence type="ECO:0000313" key="1">
    <source>
        <dbReference type="EMBL" id="MEN3067397.1"/>
    </source>
</evidence>
<gene>
    <name evidence="1" type="ORF">ABDB84_02830</name>
</gene>
<protein>
    <submittedName>
        <fullName evidence="1">UPF0149 family protein</fullName>
    </submittedName>
</protein>
<dbReference type="Pfam" id="PF03695">
    <property type="entry name" value="UPF0149"/>
    <property type="match status" value="1"/>
</dbReference>
<dbReference type="Proteomes" id="UP001410394">
    <property type="component" value="Unassembled WGS sequence"/>
</dbReference>
<dbReference type="InterPro" id="IPR036255">
    <property type="entry name" value="YgfB-like_sf"/>
</dbReference>
<dbReference type="InterPro" id="IPR004027">
    <property type="entry name" value="SEC_C_motif"/>
</dbReference>
<dbReference type="EMBL" id="JBDIVE010000001">
    <property type="protein sequence ID" value="MEN3067397.1"/>
    <property type="molecule type" value="Genomic_DNA"/>
</dbReference>
<keyword evidence="2" id="KW-1185">Reference proteome</keyword>
<proteinExistence type="predicted"/>
<dbReference type="InterPro" id="IPR011978">
    <property type="entry name" value="YgfB-like"/>
</dbReference>
<reference evidence="1 2" key="1">
    <citation type="journal article" date="2018" name="Int. J. Syst. Evol. Microbiol.">
        <title>Uliginosibacterium sediminicola sp. nov., isolated from freshwater sediment.</title>
        <authorList>
            <person name="Hwang W.M."/>
            <person name="Kim S.M."/>
            <person name="Kang K."/>
            <person name="Ahn T.Y."/>
        </authorList>
    </citation>
    <scope>NUCLEOTIDE SEQUENCE [LARGE SCALE GENOMIC DNA]</scope>
    <source>
        <strain evidence="1 2">M1-21</strain>
    </source>
</reference>
<dbReference type="RefSeq" id="WP_345918163.1">
    <property type="nucleotide sequence ID" value="NZ_JBDIVE010000001.1"/>
</dbReference>
<sequence>MTPVIAHGALRDDEIEELDQLLAQHPDAHSVEEMDGLICSLFIAPDAIEQDEWIALVLGEGAHWQSAQDAARCTELLLQHWNHVAHGFREDWSGVTAEEGANSMYFPLLDDVAVSGHPLAEGWARGFRAGLGWLEEVHWDALEEDEECVTLLNLIGIFDSGEKSPGIKLSAAERDELISAIAAGLQYLYAFWRRWLRVVQTTRVPHRADVQPGRNDICPCGSGKKFKKCCGAANATPLPRSLN</sequence>
<name>A0ABU9YUL9_9RHOO</name>
<dbReference type="Gene3D" id="3.10.450.50">
    <property type="match status" value="1"/>
</dbReference>
<dbReference type="SUPFAM" id="SSF103642">
    <property type="entry name" value="Sec-C motif"/>
    <property type="match status" value="1"/>
</dbReference>